<evidence type="ECO:0000256" key="1">
    <source>
        <dbReference type="ARBA" id="ARBA00022452"/>
    </source>
</evidence>
<evidence type="ECO:0000256" key="7">
    <source>
        <dbReference type="SAM" id="MobiDB-lite"/>
    </source>
</evidence>
<dbReference type="EMBL" id="OOIN01000003">
    <property type="protein sequence ID" value="SPO21458.1"/>
    <property type="molecule type" value="Genomic_DNA"/>
</dbReference>
<keyword evidence="5 6" id="KW-0472">Membrane</keyword>
<dbReference type="HAMAP" id="MF_03102">
    <property type="entry name" value="Mdm10"/>
    <property type="match status" value="1"/>
</dbReference>
<dbReference type="PANTHER" id="PTHR28035">
    <property type="entry name" value="MITOCHONDRIAL DISTRIBUTION AND MORPHOLOGY PROTEIN 10"/>
    <property type="match status" value="1"/>
</dbReference>
<sequence length="657" mass="69450">MHDFVSHILRQYFHATAWNEYNSYLHLTSSSAAILDFPVPTGLSLSISASPTPPFFTTYRLGALPNLRAGVGYIYASTHNPIDFGKSSKDVKLKEIIERFRIVEAPRRPNSVTKRAEEEYYWLAGERFSEPVAGIVDSKAGQGEGGEYLVYGCMHVPSARLDALWTKRISPTWQLIVTAVSTPPKYPLNALHSAALATQSAYSGATAAGGKGAGLAGSADRLDSSTHTLSSSSANLSSSTSTQQSTASTAPASYGLGPPGSTNLQLTLQRDTGRWFTEYSYSVDDALWGFRVLHNFGTPADSAPSHSSDSAIATLTADSNSTSTTLAGATKPRIDSTRSALGSSTVEDTDAGGGLRGRFSAGAEVFISTVEKSAGLSTGIRFSTLPDTPQHNPIITPLFDATHSPGPQTEFTQPQNNGPSQPPTVITATLNPMMGHLSTAYAARMARDVVVCSRFDFNVYSYESEWTVGAEYWLRSAGHSHSHPLAAPSPSAPAIGSVHKEKEAVRPVAAAQTLSLRDSPNLLTNSTTSETNANANVDASSYSLRPVDPSPSSLPSTAALPSDPNAPPASTLPSTLQTLLSPITGVLKARISTTSDIRLLWQGRLSNCLLSLGVKADLSPSSPTASSLSSQSNVAKMGIVKSIGLEVMYFSAAEEVD</sequence>
<keyword evidence="3 6" id="KW-1000">Mitochondrion outer membrane</keyword>
<dbReference type="Proteomes" id="UP000324022">
    <property type="component" value="Unassembled WGS sequence"/>
</dbReference>
<feature type="compositionally biased region" description="Low complexity" evidence="7">
    <location>
        <begin position="480"/>
        <end position="494"/>
    </location>
</feature>
<evidence type="ECO:0000256" key="6">
    <source>
        <dbReference type="HAMAP-Rule" id="MF_03102"/>
    </source>
</evidence>
<dbReference type="GO" id="GO:1990456">
    <property type="term" value="P:mitochondrion-endoplasmic reticulum membrane tethering"/>
    <property type="evidence" value="ECO:0007669"/>
    <property type="project" value="UniProtKB-UniRule"/>
</dbReference>
<dbReference type="Pfam" id="PF12519">
    <property type="entry name" value="MDM10"/>
    <property type="match status" value="2"/>
</dbReference>
<comment type="similarity">
    <text evidence="6">Belongs to the MDM10 family.</text>
</comment>
<keyword evidence="9" id="KW-1185">Reference proteome</keyword>
<reference evidence="8 9" key="1">
    <citation type="submission" date="2018-03" db="EMBL/GenBank/DDBJ databases">
        <authorList>
            <person name="Guldener U."/>
        </authorList>
    </citation>
    <scope>NUCLEOTIDE SEQUENCE [LARGE SCALE GENOMIC DNA]</scope>
    <source>
        <strain evidence="8 9">NBRC100155</strain>
    </source>
</reference>
<comment type="subcellular location">
    <subcellularLocation>
        <location evidence="6">Mitochondrion outer membrane</location>
        <topology evidence="6">Multi-pass membrane protein</topology>
    </subcellularLocation>
    <text evidence="6">The ERMES/MDM complex localizes to a few discrete foci (around 10 per single cell), that represent mitochondria-endoplasmic reticulum junctions. These foci are often found next to mtDNA nucleoids.</text>
</comment>
<comment type="function">
    <text evidence="6">Component of the ERMES/MDM complex, which serves as a molecular tether to connect the endoplasmic reticulum and mitochondria. Components of this complex are involved in the control of mitochondrial shape and protein biogenesis and may function in phospholipid exchange. MDM10 is involved in the late assembly steps of the general translocase of the mitochondrial outer membrane (TOM complex). Functions in the TOM40-specific route of the assembly of outer membrane beta-barrel proteins, including the association of TOM40 with the receptor TOM22 and small TOM proteins. Can associate with the SAM(core) complex as well as the MDM12-MMM1 complex, both involved in late steps of the major beta-barrel assembly pathway, that is responsible for biogenesis of all outer membrane beta-barrel proteins. May act as a switch that shuttles between both complexes and channels precursor proteins into the TOM40-specific pathway. Plays a role in mitochondrial morphology and in the inheritance of mitochondria.</text>
</comment>
<dbReference type="GO" id="GO:0015914">
    <property type="term" value="P:phospholipid transport"/>
    <property type="evidence" value="ECO:0007669"/>
    <property type="project" value="TreeGrafter"/>
</dbReference>
<keyword evidence="4 6" id="KW-0496">Mitochondrion</keyword>
<evidence type="ECO:0000313" key="9">
    <source>
        <dbReference type="Proteomes" id="UP000324022"/>
    </source>
</evidence>
<organism evidence="8 9">
    <name type="scientific">Ustilago trichophora</name>
    <dbReference type="NCBI Taxonomy" id="86804"/>
    <lineage>
        <taxon>Eukaryota</taxon>
        <taxon>Fungi</taxon>
        <taxon>Dikarya</taxon>
        <taxon>Basidiomycota</taxon>
        <taxon>Ustilaginomycotina</taxon>
        <taxon>Ustilaginomycetes</taxon>
        <taxon>Ustilaginales</taxon>
        <taxon>Ustilaginaceae</taxon>
        <taxon>Ustilago</taxon>
    </lineage>
</organism>
<dbReference type="AlphaFoldDB" id="A0A5C3DT23"/>
<evidence type="ECO:0000256" key="2">
    <source>
        <dbReference type="ARBA" id="ARBA00022692"/>
    </source>
</evidence>
<gene>
    <name evidence="6" type="primary">MDM10</name>
    <name evidence="8" type="ORF">UTRI_00940_B</name>
</gene>
<proteinExistence type="inferred from homology"/>
<evidence type="ECO:0000256" key="5">
    <source>
        <dbReference type="ARBA" id="ARBA00023136"/>
    </source>
</evidence>
<dbReference type="GO" id="GO:0001401">
    <property type="term" value="C:SAM complex"/>
    <property type="evidence" value="ECO:0007669"/>
    <property type="project" value="TreeGrafter"/>
</dbReference>
<comment type="domain">
    <text evidence="6">Lacks alpha-helical transmembrane segments, suggesting that it resides in the membrane via beta-sheet conformations similar to those predicted for other outer membrane proteins and porin.</text>
</comment>
<evidence type="ECO:0000256" key="4">
    <source>
        <dbReference type="ARBA" id="ARBA00023128"/>
    </source>
</evidence>
<feature type="compositionally biased region" description="Low complexity" evidence="7">
    <location>
        <begin position="521"/>
        <end position="536"/>
    </location>
</feature>
<dbReference type="GO" id="GO:0045040">
    <property type="term" value="P:protein insertion into mitochondrial outer membrane"/>
    <property type="evidence" value="ECO:0007669"/>
    <property type="project" value="UniProtKB-UniRule"/>
</dbReference>
<dbReference type="OrthoDB" id="2103793at2759"/>
<feature type="region of interest" description="Disordered" evidence="7">
    <location>
        <begin position="321"/>
        <end position="351"/>
    </location>
</feature>
<feature type="region of interest" description="Disordered" evidence="7">
    <location>
        <begin position="213"/>
        <end position="263"/>
    </location>
</feature>
<accession>A0A5C3DT23</accession>
<feature type="region of interest" description="Disordered" evidence="7">
    <location>
        <begin position="516"/>
        <end position="572"/>
    </location>
</feature>
<dbReference type="GO" id="GO:0051654">
    <property type="term" value="P:establishment of mitochondrion localization"/>
    <property type="evidence" value="ECO:0007669"/>
    <property type="project" value="TreeGrafter"/>
</dbReference>
<dbReference type="InterPro" id="IPR027539">
    <property type="entry name" value="Mdm10"/>
</dbReference>
<evidence type="ECO:0000313" key="8">
    <source>
        <dbReference type="EMBL" id="SPO21458.1"/>
    </source>
</evidence>
<feature type="compositionally biased region" description="Polar residues" evidence="7">
    <location>
        <begin position="337"/>
        <end position="346"/>
    </location>
</feature>
<dbReference type="GO" id="GO:0032865">
    <property type="term" value="C:ERMES complex"/>
    <property type="evidence" value="ECO:0007669"/>
    <property type="project" value="UniProtKB-UniRule"/>
</dbReference>
<dbReference type="PANTHER" id="PTHR28035:SF1">
    <property type="entry name" value="MITOCHONDRIAL DISTRIBUTION AND MORPHOLOGY PROTEIN 10"/>
    <property type="match status" value="1"/>
</dbReference>
<feature type="compositionally biased region" description="Low complexity" evidence="7">
    <location>
        <begin position="550"/>
        <end position="572"/>
    </location>
</feature>
<comment type="subunit">
    <text evidence="6">Component of the ER-mitochondria encounter structure (ERMES) or MDM complex, composed of MMM1, MDM10, MDM12 and MDM34. Associates with the mitochondrial outer membrane sorting assembly machinery SAM(core) complex.</text>
</comment>
<keyword evidence="1 6" id="KW-1134">Transmembrane beta strand</keyword>
<keyword evidence="2 6" id="KW-0812">Transmembrane</keyword>
<feature type="compositionally biased region" description="Low complexity" evidence="7">
    <location>
        <begin position="225"/>
        <end position="253"/>
    </location>
</feature>
<dbReference type="GO" id="GO:0070096">
    <property type="term" value="P:mitochondrial outer membrane translocase complex assembly"/>
    <property type="evidence" value="ECO:0007669"/>
    <property type="project" value="UniProtKB-UniRule"/>
</dbReference>
<feature type="region of interest" description="Disordered" evidence="7">
    <location>
        <begin position="480"/>
        <end position="502"/>
    </location>
</feature>
<protein>
    <recommendedName>
        <fullName evidence="6">Mitochondrial distribution and morphology protein 10</fullName>
    </recommendedName>
    <alternativeName>
        <fullName evidence="6">Mitochondrial inheritance component MDM10</fullName>
    </alternativeName>
</protein>
<evidence type="ECO:0000256" key="3">
    <source>
        <dbReference type="ARBA" id="ARBA00022787"/>
    </source>
</evidence>
<name>A0A5C3DT23_9BASI</name>